<gene>
    <name evidence="1" type="ORF">F2Y81_29590</name>
</gene>
<organism evidence="1 2">
    <name type="scientific">Bacteroides cellulosilyticus</name>
    <dbReference type="NCBI Taxonomy" id="246787"/>
    <lineage>
        <taxon>Bacteria</taxon>
        <taxon>Pseudomonadati</taxon>
        <taxon>Bacteroidota</taxon>
        <taxon>Bacteroidia</taxon>
        <taxon>Bacteroidales</taxon>
        <taxon>Bacteroidaceae</taxon>
        <taxon>Bacteroides</taxon>
    </lineage>
</organism>
<comment type="caution">
    <text evidence="1">The sequence shown here is derived from an EMBL/GenBank/DDBJ whole genome shotgun (WGS) entry which is preliminary data.</text>
</comment>
<evidence type="ECO:0000313" key="2">
    <source>
        <dbReference type="Proteomes" id="UP000448877"/>
    </source>
</evidence>
<dbReference type="EMBL" id="VVYV01000140">
    <property type="protein sequence ID" value="KAA5410370.1"/>
    <property type="molecule type" value="Genomic_DNA"/>
</dbReference>
<dbReference type="RefSeq" id="WP_007215710.1">
    <property type="nucleotide sequence ID" value="NZ_CABMLT010000049.1"/>
</dbReference>
<evidence type="ECO:0008006" key="3">
    <source>
        <dbReference type="Google" id="ProtNLM"/>
    </source>
</evidence>
<evidence type="ECO:0000313" key="1">
    <source>
        <dbReference type="EMBL" id="KAA5410370.1"/>
    </source>
</evidence>
<name>A0A108T1H1_9BACE</name>
<protein>
    <recommendedName>
        <fullName evidence="3">RES domain-containing protein</fullName>
    </recommendedName>
</protein>
<reference evidence="1 2" key="1">
    <citation type="journal article" date="2019" name="Nat. Med.">
        <title>A library of human gut bacterial isolates paired with longitudinal multiomics data enables mechanistic microbiome research.</title>
        <authorList>
            <person name="Poyet M."/>
            <person name="Groussin M."/>
            <person name="Gibbons S.M."/>
            <person name="Avila-Pacheco J."/>
            <person name="Jiang X."/>
            <person name="Kearney S.M."/>
            <person name="Perrotta A.R."/>
            <person name="Berdy B."/>
            <person name="Zhao S."/>
            <person name="Lieberman T.D."/>
            <person name="Swanson P.K."/>
            <person name="Smith M."/>
            <person name="Roesemann S."/>
            <person name="Alexander J.E."/>
            <person name="Rich S.A."/>
            <person name="Livny J."/>
            <person name="Vlamakis H."/>
            <person name="Clish C."/>
            <person name="Bullock K."/>
            <person name="Deik A."/>
            <person name="Scott J."/>
            <person name="Pierce K.A."/>
            <person name="Xavier R.J."/>
            <person name="Alm E.J."/>
        </authorList>
    </citation>
    <scope>NUCLEOTIDE SEQUENCE [LARGE SCALE GENOMIC DNA]</scope>
    <source>
        <strain evidence="1 2">BIOML-A6</strain>
    </source>
</reference>
<dbReference type="Proteomes" id="UP000448877">
    <property type="component" value="Unassembled WGS sequence"/>
</dbReference>
<dbReference type="AlphaFoldDB" id="A0A108T1H1"/>
<proteinExistence type="predicted"/>
<accession>A0A108T1H1</accession>
<sequence length="287" mass="33597">MKTFENIINIPLLIRRLNLGTKVIRVRPHKMIGQSFKYKKEVSYPPSEFAGLMRANFEKQPMFYGAIFSEDPKDKDIPRMTCLLETCKEVKDDSFIGKKDFTYSLWVNKRPINLFVIPVFDSYSNPPIDFVWYFEMWEKLISDFKLSEEIVNELKELSQKISFIAKNEEEEKECYTYTATFTKALLDAHPEIDGIMYPSVKLLEEGMGINVALRPEVIDTAFELKGSSICRYFKQSKTQQTILNYKTAHIAPNGKLSYKMVGSYFRDLDYINNVNPSHKIKELEFRY</sequence>